<dbReference type="OrthoDB" id="3070804at2759"/>
<evidence type="ECO:0000313" key="2">
    <source>
        <dbReference type="Proteomes" id="UP000724874"/>
    </source>
</evidence>
<proteinExistence type="predicted"/>
<dbReference type="Proteomes" id="UP000724874">
    <property type="component" value="Unassembled WGS sequence"/>
</dbReference>
<protein>
    <submittedName>
        <fullName evidence="1">Uncharacterized protein</fullName>
    </submittedName>
</protein>
<gene>
    <name evidence="1" type="ORF">CPB84DRAFT_1849844</name>
</gene>
<accession>A0A9P5NH19</accession>
<dbReference type="EMBL" id="JADNYJ010000090">
    <property type="protein sequence ID" value="KAF8887436.1"/>
    <property type="molecule type" value="Genomic_DNA"/>
</dbReference>
<dbReference type="AlphaFoldDB" id="A0A9P5NH19"/>
<reference evidence="1" key="1">
    <citation type="submission" date="2020-11" db="EMBL/GenBank/DDBJ databases">
        <authorList>
            <consortium name="DOE Joint Genome Institute"/>
            <person name="Ahrendt S."/>
            <person name="Riley R."/>
            <person name="Andreopoulos W."/>
            <person name="LaButti K."/>
            <person name="Pangilinan J."/>
            <person name="Ruiz-duenas F.J."/>
            <person name="Barrasa J.M."/>
            <person name="Sanchez-Garcia M."/>
            <person name="Camarero S."/>
            <person name="Miyauchi S."/>
            <person name="Serrano A."/>
            <person name="Linde D."/>
            <person name="Babiker R."/>
            <person name="Drula E."/>
            <person name="Ayuso-Fernandez I."/>
            <person name="Pacheco R."/>
            <person name="Padilla G."/>
            <person name="Ferreira P."/>
            <person name="Barriuso J."/>
            <person name="Kellner H."/>
            <person name="Castanera R."/>
            <person name="Alfaro M."/>
            <person name="Ramirez L."/>
            <person name="Pisabarro A.G."/>
            <person name="Kuo A."/>
            <person name="Tritt A."/>
            <person name="Lipzen A."/>
            <person name="He G."/>
            <person name="Yan M."/>
            <person name="Ng V."/>
            <person name="Cullen D."/>
            <person name="Martin F."/>
            <person name="Rosso M.-N."/>
            <person name="Henrissat B."/>
            <person name="Hibbett D."/>
            <person name="Martinez A.T."/>
            <person name="Grigoriev I.V."/>
        </authorList>
    </citation>
    <scope>NUCLEOTIDE SEQUENCE</scope>
    <source>
        <strain evidence="1">AH 44721</strain>
    </source>
</reference>
<organism evidence="1 2">
    <name type="scientific">Gymnopilus junonius</name>
    <name type="common">Spectacular rustgill mushroom</name>
    <name type="synonym">Gymnopilus spectabilis subsp. junonius</name>
    <dbReference type="NCBI Taxonomy" id="109634"/>
    <lineage>
        <taxon>Eukaryota</taxon>
        <taxon>Fungi</taxon>
        <taxon>Dikarya</taxon>
        <taxon>Basidiomycota</taxon>
        <taxon>Agaricomycotina</taxon>
        <taxon>Agaricomycetes</taxon>
        <taxon>Agaricomycetidae</taxon>
        <taxon>Agaricales</taxon>
        <taxon>Agaricineae</taxon>
        <taxon>Hymenogastraceae</taxon>
        <taxon>Gymnopilus</taxon>
    </lineage>
</organism>
<name>A0A9P5NH19_GYMJU</name>
<comment type="caution">
    <text evidence="1">The sequence shown here is derived from an EMBL/GenBank/DDBJ whole genome shotgun (WGS) entry which is preliminary data.</text>
</comment>
<sequence>MPRQDLVHHGILADPYADCAFFQCSSSELVIYSPTAGQRPLRKAYRALWYQELAPLSRPPLAMLLQFDRGRCLRVLPYVSLGLQFLIKFDVTPKYCHSLLKLSKPPDHCGTLPSMGTIVSNFLRNAAAVQGPYFRGFCREHLIDYPGVVQLAGAPLAMCQLSTAQVSRHGALLYASLCWLTHHAKALLRSELICLGVSLFSLLTGWCSYSGKAQTRIVCKKVHPSEVLIGVAAGEATSGSSNAIAGPSLLPSEQAGSDRFTREGAALARLLETGVYTSDMPGLVECCDKCGIYYTATKLCSHIITCADK</sequence>
<evidence type="ECO:0000313" key="1">
    <source>
        <dbReference type="EMBL" id="KAF8887436.1"/>
    </source>
</evidence>
<keyword evidence="2" id="KW-1185">Reference proteome</keyword>